<accession>A0A4Z1HK93</accession>
<comment type="caution">
    <text evidence="1">The sequence shown here is derived from an EMBL/GenBank/DDBJ whole genome shotgun (WGS) entry which is preliminary data.</text>
</comment>
<organism evidence="1 2">
    <name type="scientific">Botryotinia convoluta</name>
    <dbReference type="NCBI Taxonomy" id="54673"/>
    <lineage>
        <taxon>Eukaryota</taxon>
        <taxon>Fungi</taxon>
        <taxon>Dikarya</taxon>
        <taxon>Ascomycota</taxon>
        <taxon>Pezizomycotina</taxon>
        <taxon>Leotiomycetes</taxon>
        <taxon>Helotiales</taxon>
        <taxon>Sclerotiniaceae</taxon>
        <taxon>Botryotinia</taxon>
    </lineage>
</organism>
<name>A0A4Z1HK93_9HELO</name>
<reference evidence="1 2" key="1">
    <citation type="submission" date="2017-12" db="EMBL/GenBank/DDBJ databases">
        <title>Comparative genomics of Botrytis spp.</title>
        <authorList>
            <person name="Valero-Jimenez C.A."/>
            <person name="Tapia P."/>
            <person name="Veloso J."/>
            <person name="Silva-Moreno E."/>
            <person name="Staats M."/>
            <person name="Valdes J.H."/>
            <person name="Van Kan J.A.L."/>
        </authorList>
    </citation>
    <scope>NUCLEOTIDE SEQUENCE [LARGE SCALE GENOMIC DNA]</scope>
    <source>
        <strain evidence="1 2">MUCL11595</strain>
    </source>
</reference>
<dbReference type="Proteomes" id="UP000297527">
    <property type="component" value="Unassembled WGS sequence"/>
</dbReference>
<dbReference type="EMBL" id="PQXN01000288">
    <property type="protein sequence ID" value="TGO47190.1"/>
    <property type="molecule type" value="Genomic_DNA"/>
</dbReference>
<evidence type="ECO:0000313" key="2">
    <source>
        <dbReference type="Proteomes" id="UP000297527"/>
    </source>
</evidence>
<proteinExistence type="predicted"/>
<evidence type="ECO:0000313" key="1">
    <source>
        <dbReference type="EMBL" id="TGO47190.1"/>
    </source>
</evidence>
<dbReference type="AlphaFoldDB" id="A0A4Z1HK93"/>
<gene>
    <name evidence="1" type="ORF">BCON_0289g00080</name>
</gene>
<keyword evidence="2" id="KW-1185">Reference proteome</keyword>
<protein>
    <submittedName>
        <fullName evidence="1">Uncharacterized protein</fullName>
    </submittedName>
</protein>
<sequence>MSYIDETIARVQEYILRLSFLYCTADAAAAKEDTAATADDAREVPPAATEVTLLILDQSIGTHGI</sequence>